<feature type="coiled-coil region" evidence="1">
    <location>
        <begin position="29"/>
        <end position="56"/>
    </location>
</feature>
<gene>
    <name evidence="3" type="ORF">M0813_25451</name>
</gene>
<organism evidence="3 4">
    <name type="scientific">Anaeramoeba flamelloides</name>
    <dbReference type="NCBI Taxonomy" id="1746091"/>
    <lineage>
        <taxon>Eukaryota</taxon>
        <taxon>Metamonada</taxon>
        <taxon>Anaeramoebidae</taxon>
        <taxon>Anaeramoeba</taxon>
    </lineage>
</organism>
<feature type="region of interest" description="Disordered" evidence="2">
    <location>
        <begin position="327"/>
        <end position="346"/>
    </location>
</feature>
<dbReference type="Proteomes" id="UP001150062">
    <property type="component" value="Unassembled WGS sequence"/>
</dbReference>
<protein>
    <submittedName>
        <fullName evidence="3">Uncharacterized protein</fullName>
    </submittedName>
</protein>
<evidence type="ECO:0000313" key="4">
    <source>
        <dbReference type="Proteomes" id="UP001150062"/>
    </source>
</evidence>
<evidence type="ECO:0000313" key="3">
    <source>
        <dbReference type="EMBL" id="KAJ6239239.1"/>
    </source>
</evidence>
<feature type="compositionally biased region" description="Basic and acidic residues" evidence="2">
    <location>
        <begin position="334"/>
        <end position="346"/>
    </location>
</feature>
<evidence type="ECO:0000256" key="2">
    <source>
        <dbReference type="SAM" id="MobiDB-lite"/>
    </source>
</evidence>
<comment type="caution">
    <text evidence="3">The sequence shown here is derived from an EMBL/GenBank/DDBJ whole genome shotgun (WGS) entry which is preliminary data.</text>
</comment>
<reference evidence="3" key="1">
    <citation type="submission" date="2022-08" db="EMBL/GenBank/DDBJ databases">
        <title>Novel sulfate-reducing endosymbionts in the free-living metamonad Anaeramoeba.</title>
        <authorList>
            <person name="Jerlstrom-Hultqvist J."/>
            <person name="Cepicka I."/>
            <person name="Gallot-Lavallee L."/>
            <person name="Salas-Leiva D."/>
            <person name="Curtis B.A."/>
            <person name="Zahonova K."/>
            <person name="Pipaliya S."/>
            <person name="Dacks J."/>
            <person name="Roger A.J."/>
        </authorList>
    </citation>
    <scope>NUCLEOTIDE SEQUENCE</scope>
    <source>
        <strain evidence="3">Schooner1</strain>
    </source>
</reference>
<proteinExistence type="predicted"/>
<keyword evidence="1" id="KW-0175">Coiled coil</keyword>
<evidence type="ECO:0000256" key="1">
    <source>
        <dbReference type="SAM" id="Coils"/>
    </source>
</evidence>
<name>A0ABQ8Y4L1_9EUKA</name>
<sequence>MAYNLGSKYDVIFEINEEKMRIFKINILINHQQITKEKANKKYQRLKHNDTQINNQRIALFQMNQNEICQNEKRRSERLKRKNNQGLDYNYKVETIGPFNYEHTTLRDVATNVPEKKLLFCMFSFYVPITKLAYDNSMVKKRQVWNQKGSIYSSYSDIVAILIHSSIYVPLRNCPENILGIMVKLKYCSSTNEPCEMKRKNNLRSRYSKKLKGYAIKICSFEKISDLSDLPKSFVNFSSPKLLEGNICKKKKKFEEFKSLNKGVESNLSQLRKLGEKVNFQNQVNDDSKKRKYQEMTKMGNSHEFRTTKEEKGGEVIVEVNEKVMKQKKTKRKQEKERKNEQEIKRDLVSRIENQFENNHPHKQDYCIFQKEEKKGPLIFEQKKIKIEKVQMISKKFKTNNQPENTLAFPKQQLQKKISNTKFPKNPNFVYAFKNINSYLPESTINEKQKPKQEVNDFFLPLHQNYLKTSELHMDKFLNEVLYIFTDNKVYELLMGKQKKFNLNYIHKKSVIEQINQFSQAKSELKIPIPLNSDYIITLLQNIECTQIFWQHNKLYIDCFNLEPHNHIWLAKTNDNVL</sequence>
<accession>A0ABQ8Y4L1</accession>
<keyword evidence="4" id="KW-1185">Reference proteome</keyword>
<dbReference type="EMBL" id="JAOAOG010000229">
    <property type="protein sequence ID" value="KAJ6239239.1"/>
    <property type="molecule type" value="Genomic_DNA"/>
</dbReference>